<dbReference type="AlphaFoldDB" id="A0A5B9P9T9"/>
<sequence length="435" mass="49279">MPIGKLYPNRPDRRRTVIVMLRLISTTGFFLLIALSVCNDRTWANDRVYLKTGRILQGKVTEGEAEKGGEFILLTTETGTVYKLDKGDIVKSVLMREKVDTDYKARLRLIKDVATDHIELAKWCEKQTRGKTRFKEQIRWHYENVIRLDPEHANARKKLGYMKLADGNWVAQAEFKTRQGYIPDRRRDWVAGLSKVVAEKDEAYDAKLGAKRKAFNRWLSAAEKGNLQPAVLADICDASTLDLVYQSALNAQYNVEACRVHLDAIATVKTGDAVEGLAHFAIEAPNQDIREHAISLLQSEVDHVTAILYLKGGLKFSNRWHVQNAAFAIAEIASTDDYSRDFAMLPLADSLRTQHEERIAGALAPGRMNTSFGSGGTSFQTGGGPQTQVKEYRNQQSLDALRRLFEADFGFDEQAWRNWYIQNYTLSDLTVRRDE</sequence>
<evidence type="ECO:0000313" key="2">
    <source>
        <dbReference type="EMBL" id="QEG23064.1"/>
    </source>
</evidence>
<dbReference type="KEGG" id="mff:MFFC18_29560"/>
<dbReference type="EMBL" id="CP042912">
    <property type="protein sequence ID" value="QEG23064.1"/>
    <property type="molecule type" value="Genomic_DNA"/>
</dbReference>
<protein>
    <submittedName>
        <fullName evidence="2">Uncharacterized protein</fullName>
    </submittedName>
</protein>
<reference evidence="2 3" key="1">
    <citation type="submission" date="2019-08" db="EMBL/GenBank/DDBJ databases">
        <title>Deep-cultivation of Planctomycetes and their phenomic and genomic characterization uncovers novel biology.</title>
        <authorList>
            <person name="Wiegand S."/>
            <person name="Jogler M."/>
            <person name="Boedeker C."/>
            <person name="Pinto D."/>
            <person name="Vollmers J."/>
            <person name="Rivas-Marin E."/>
            <person name="Kohn T."/>
            <person name="Peeters S.H."/>
            <person name="Heuer A."/>
            <person name="Rast P."/>
            <person name="Oberbeckmann S."/>
            <person name="Bunk B."/>
            <person name="Jeske O."/>
            <person name="Meyerdierks A."/>
            <person name="Storesund J.E."/>
            <person name="Kallscheuer N."/>
            <person name="Luecker S."/>
            <person name="Lage O.M."/>
            <person name="Pohl T."/>
            <person name="Merkel B.J."/>
            <person name="Hornburger P."/>
            <person name="Mueller R.-W."/>
            <person name="Bruemmer F."/>
            <person name="Labrenz M."/>
            <person name="Spormann A.M."/>
            <person name="Op den Camp H."/>
            <person name="Overmann J."/>
            <person name="Amann R."/>
            <person name="Jetten M.S.M."/>
            <person name="Mascher T."/>
            <person name="Medema M.H."/>
            <person name="Devos D.P."/>
            <person name="Kaster A.-K."/>
            <person name="Ovreas L."/>
            <person name="Rohde M."/>
            <person name="Galperin M.Y."/>
            <person name="Jogler C."/>
        </authorList>
    </citation>
    <scope>NUCLEOTIDE SEQUENCE [LARGE SCALE GENOMIC DNA]</scope>
    <source>
        <strain evidence="2 3">FC18</strain>
    </source>
</reference>
<accession>A0A5B9P9T9</accession>
<keyword evidence="1" id="KW-0812">Transmembrane</keyword>
<dbReference type="Proteomes" id="UP000322214">
    <property type="component" value="Chromosome"/>
</dbReference>
<organism evidence="2 3">
    <name type="scientific">Mariniblastus fucicola</name>
    <dbReference type="NCBI Taxonomy" id="980251"/>
    <lineage>
        <taxon>Bacteria</taxon>
        <taxon>Pseudomonadati</taxon>
        <taxon>Planctomycetota</taxon>
        <taxon>Planctomycetia</taxon>
        <taxon>Pirellulales</taxon>
        <taxon>Pirellulaceae</taxon>
        <taxon>Mariniblastus</taxon>
    </lineage>
</organism>
<keyword evidence="3" id="KW-1185">Reference proteome</keyword>
<evidence type="ECO:0000256" key="1">
    <source>
        <dbReference type="SAM" id="Phobius"/>
    </source>
</evidence>
<gene>
    <name evidence="2" type="ORF">MFFC18_29560</name>
</gene>
<keyword evidence="1" id="KW-0472">Membrane</keyword>
<feature type="transmembrane region" description="Helical" evidence="1">
    <location>
        <begin position="20"/>
        <end position="37"/>
    </location>
</feature>
<name>A0A5B9P9T9_9BACT</name>
<proteinExistence type="predicted"/>
<keyword evidence="1" id="KW-1133">Transmembrane helix</keyword>
<dbReference type="STRING" id="980251.GCA_001642875_04003"/>
<evidence type="ECO:0000313" key="3">
    <source>
        <dbReference type="Proteomes" id="UP000322214"/>
    </source>
</evidence>